<dbReference type="InterPro" id="IPR055372">
    <property type="entry name" value="CBM96"/>
</dbReference>
<evidence type="ECO:0000259" key="4">
    <source>
        <dbReference type="Pfam" id="PF24517"/>
    </source>
</evidence>
<dbReference type="AlphaFoldDB" id="A0A1F5EY54"/>
<proteinExistence type="predicted"/>
<evidence type="ECO:0000256" key="3">
    <source>
        <dbReference type="ARBA" id="ARBA00022729"/>
    </source>
</evidence>
<sequence>MLEKNRRKNLRLKMRGIVILILAAAFLALATVEVVLETDGDSYVRYYEEWESEPQYADDNYGAEPLMYVLYNYYQWGEDSERAYMHFDFSGLDGYDGADLVGAQLVLHAEHGGGGPQRFRAVAEAWDEMTITYNNQPSWGGQLALTEMYAGYNYVDLNTGPLAGWVDAPKTAYGIVIHDTEQVQEYDPSAKIHTRETEYSPELWLTFTGEAVAESSWGEIKAAFE</sequence>
<evidence type="ECO:0000256" key="1">
    <source>
        <dbReference type="ARBA" id="ARBA00004613"/>
    </source>
</evidence>
<comment type="caution">
    <text evidence="5">The sequence shown here is derived from an EMBL/GenBank/DDBJ whole genome shotgun (WGS) entry which is preliminary data.</text>
</comment>
<accession>A0A1F5EY54</accession>
<dbReference type="Proteomes" id="UP000177187">
    <property type="component" value="Unassembled WGS sequence"/>
</dbReference>
<evidence type="ECO:0000256" key="2">
    <source>
        <dbReference type="ARBA" id="ARBA00022525"/>
    </source>
</evidence>
<keyword evidence="2" id="KW-0964">Secreted</keyword>
<comment type="subcellular location">
    <subcellularLocation>
        <location evidence="1">Secreted</location>
    </subcellularLocation>
</comment>
<name>A0A1F5EY54_9BACT</name>
<evidence type="ECO:0000313" key="6">
    <source>
        <dbReference type="Proteomes" id="UP000177187"/>
    </source>
</evidence>
<organism evidence="5 6">
    <name type="scientific">Candidatus Coatesbacteria bacterium RBG_13_66_14</name>
    <dbReference type="NCBI Taxonomy" id="1817816"/>
    <lineage>
        <taxon>Bacteria</taxon>
        <taxon>Candidatus Coatesiibacteriota</taxon>
    </lineage>
</organism>
<dbReference type="EMBL" id="MFAF01000126">
    <property type="protein sequence ID" value="OGD72295.1"/>
    <property type="molecule type" value="Genomic_DNA"/>
</dbReference>
<gene>
    <name evidence="5" type="ORF">A2Y64_07485</name>
</gene>
<feature type="domain" description="Carbohydrate-binding module family 96" evidence="4">
    <location>
        <begin position="53"/>
        <end position="206"/>
    </location>
</feature>
<keyword evidence="3" id="KW-0732">Signal</keyword>
<dbReference type="Pfam" id="PF24517">
    <property type="entry name" value="CBM96"/>
    <property type="match status" value="1"/>
</dbReference>
<reference evidence="5 6" key="1">
    <citation type="journal article" date="2016" name="Nat. Commun.">
        <title>Thousands of microbial genomes shed light on interconnected biogeochemical processes in an aquifer system.</title>
        <authorList>
            <person name="Anantharaman K."/>
            <person name="Brown C.T."/>
            <person name="Hug L.A."/>
            <person name="Sharon I."/>
            <person name="Castelle C.J."/>
            <person name="Probst A.J."/>
            <person name="Thomas B.C."/>
            <person name="Singh A."/>
            <person name="Wilkins M.J."/>
            <person name="Karaoz U."/>
            <person name="Brodie E.L."/>
            <person name="Williams K.H."/>
            <person name="Hubbard S.S."/>
            <person name="Banfield J.F."/>
        </authorList>
    </citation>
    <scope>NUCLEOTIDE SEQUENCE [LARGE SCALE GENOMIC DNA]</scope>
</reference>
<evidence type="ECO:0000313" key="5">
    <source>
        <dbReference type="EMBL" id="OGD72295.1"/>
    </source>
</evidence>
<dbReference type="NCBIfam" id="NF033679">
    <property type="entry name" value="DNRLRE_dom"/>
    <property type="match status" value="1"/>
</dbReference>
<dbReference type="GO" id="GO:0005576">
    <property type="term" value="C:extracellular region"/>
    <property type="evidence" value="ECO:0007669"/>
    <property type="project" value="UniProtKB-SubCell"/>
</dbReference>
<protein>
    <recommendedName>
        <fullName evidence="4">Carbohydrate-binding module family 96 domain-containing protein</fullName>
    </recommendedName>
</protein>
<dbReference type="STRING" id="1817816.A2Y64_07485"/>